<reference evidence="1" key="2">
    <citation type="journal article" date="2015" name="Data Brief">
        <title>Shoot transcriptome of the giant reed, Arundo donax.</title>
        <authorList>
            <person name="Barrero R.A."/>
            <person name="Guerrero F.D."/>
            <person name="Moolhuijzen P."/>
            <person name="Goolsby J.A."/>
            <person name="Tidwell J."/>
            <person name="Bellgard S.E."/>
            <person name="Bellgard M.I."/>
        </authorList>
    </citation>
    <scope>NUCLEOTIDE SEQUENCE</scope>
    <source>
        <tissue evidence="1">Shoot tissue taken approximately 20 cm above the soil surface</tissue>
    </source>
</reference>
<organism evidence="1">
    <name type="scientific">Arundo donax</name>
    <name type="common">Giant reed</name>
    <name type="synonym">Donax arundinaceus</name>
    <dbReference type="NCBI Taxonomy" id="35708"/>
    <lineage>
        <taxon>Eukaryota</taxon>
        <taxon>Viridiplantae</taxon>
        <taxon>Streptophyta</taxon>
        <taxon>Embryophyta</taxon>
        <taxon>Tracheophyta</taxon>
        <taxon>Spermatophyta</taxon>
        <taxon>Magnoliopsida</taxon>
        <taxon>Liliopsida</taxon>
        <taxon>Poales</taxon>
        <taxon>Poaceae</taxon>
        <taxon>PACMAD clade</taxon>
        <taxon>Arundinoideae</taxon>
        <taxon>Arundineae</taxon>
        <taxon>Arundo</taxon>
    </lineage>
</organism>
<reference evidence="1" key="1">
    <citation type="submission" date="2014-09" db="EMBL/GenBank/DDBJ databases">
        <authorList>
            <person name="Magalhaes I.L.F."/>
            <person name="Oliveira U."/>
            <person name="Santos F.R."/>
            <person name="Vidigal T.H.D.A."/>
            <person name="Brescovit A.D."/>
            <person name="Santos A.J."/>
        </authorList>
    </citation>
    <scope>NUCLEOTIDE SEQUENCE</scope>
    <source>
        <tissue evidence="1">Shoot tissue taken approximately 20 cm above the soil surface</tissue>
    </source>
</reference>
<dbReference type="AlphaFoldDB" id="A0A0A9H790"/>
<name>A0A0A9H790_ARUDO</name>
<dbReference type="EMBL" id="GBRH01166252">
    <property type="protein sequence ID" value="JAE31644.1"/>
    <property type="molecule type" value="Transcribed_RNA"/>
</dbReference>
<proteinExistence type="predicted"/>
<sequence length="19" mass="2365">MKLYIYKNHSMVLYCCMHS</sequence>
<accession>A0A0A9H790</accession>
<evidence type="ECO:0000313" key="1">
    <source>
        <dbReference type="EMBL" id="JAE31644.1"/>
    </source>
</evidence>
<protein>
    <submittedName>
        <fullName evidence="1">Uncharacterized protein</fullName>
    </submittedName>
</protein>